<organism evidence="1 2">
    <name type="scientific">Antrihabitans stalagmiti</name>
    <dbReference type="NCBI Taxonomy" id="2799499"/>
    <lineage>
        <taxon>Bacteria</taxon>
        <taxon>Bacillati</taxon>
        <taxon>Actinomycetota</taxon>
        <taxon>Actinomycetes</taxon>
        <taxon>Mycobacteriales</taxon>
        <taxon>Nocardiaceae</taxon>
        <taxon>Antrihabitans</taxon>
    </lineage>
</organism>
<proteinExistence type="predicted"/>
<evidence type="ECO:0000313" key="1">
    <source>
        <dbReference type="EMBL" id="MBJ8339005.1"/>
    </source>
</evidence>
<name>A0A934NPQ9_9NOCA</name>
<dbReference type="EMBL" id="JAEMNV010000003">
    <property type="protein sequence ID" value="MBJ8339005.1"/>
    <property type="molecule type" value="Genomic_DNA"/>
</dbReference>
<gene>
    <name evidence="1" type="ORF">JGU71_08925</name>
</gene>
<dbReference type="AlphaFoldDB" id="A0A934NPQ9"/>
<dbReference type="RefSeq" id="WP_199703729.1">
    <property type="nucleotide sequence ID" value="NZ_JAEMNV010000003.1"/>
</dbReference>
<protein>
    <submittedName>
        <fullName evidence="1">Uncharacterized protein</fullName>
    </submittedName>
</protein>
<sequence>MRTGTGRAAAGRRPRGAVLDEVWRELDGVEALSGPQGGPLSRTVKLILDPLVIRPVQNPLCAGPIVTADGAVLLATRVHASADVLRASAEWFTVLKQVRRSLRITEGNPQDMYFQRCFELAVTTGRPDPAGSTATAERTLRELHDDTAGRTTQALKVYVSEPARAREIAKLIDIAWRRRPLAGGSDHSAEVAGLLDVAPSGRLGAGGAAADEIFDTLLAAHAGTGSGIRLWTAALEYSAAELGLSATAVPQRPQVGTTASTSTLGLPLDRSLYERIFTVLQGSSERADLPTIAELVDAEIARSCSPWAFLDESLRVAATVGTALAIGLVAIGTVNDGGVTTAHQLVNGRWQREAYVLQARRLAVRPADAFDVVNPLTALADELRTPWRPYLRRLWVRLHGRDVRDSTIYAADELWDLLDGVARSVVLDHRMRVKQALGATVGILDSSESRAS</sequence>
<comment type="caution">
    <text evidence="1">The sequence shown here is derived from an EMBL/GenBank/DDBJ whole genome shotgun (WGS) entry which is preliminary data.</text>
</comment>
<dbReference type="Proteomes" id="UP000655868">
    <property type="component" value="Unassembled WGS sequence"/>
</dbReference>
<keyword evidence="2" id="KW-1185">Reference proteome</keyword>
<evidence type="ECO:0000313" key="2">
    <source>
        <dbReference type="Proteomes" id="UP000655868"/>
    </source>
</evidence>
<reference evidence="1" key="1">
    <citation type="submission" date="2020-12" db="EMBL/GenBank/DDBJ databases">
        <title>Antrihabitans popcorni sp. nov. and Antrihabitans auranticaus sp. nov., isolated from a larva cave.</title>
        <authorList>
            <person name="Lee S.D."/>
            <person name="Kim I.S."/>
        </authorList>
    </citation>
    <scope>NUCLEOTIDE SEQUENCE</scope>
    <source>
        <strain evidence="1">YC3-6</strain>
    </source>
</reference>
<accession>A0A934NPQ9</accession>